<evidence type="ECO:0000256" key="2">
    <source>
        <dbReference type="ARBA" id="ARBA00011534"/>
    </source>
</evidence>
<evidence type="ECO:0000256" key="3">
    <source>
        <dbReference type="ARBA" id="ARBA00012513"/>
    </source>
</evidence>
<dbReference type="InterPro" id="IPR008266">
    <property type="entry name" value="Tyr_kinase_AS"/>
</dbReference>
<dbReference type="EMBL" id="MU001676">
    <property type="protein sequence ID" value="KAF2458987.1"/>
    <property type="molecule type" value="Genomic_DNA"/>
</dbReference>
<accession>A0A6A6P5A7</accession>
<dbReference type="EC" id="2.7.11.1" evidence="3"/>
<dbReference type="InterPro" id="IPR000719">
    <property type="entry name" value="Prot_kinase_dom"/>
</dbReference>
<dbReference type="AlphaFoldDB" id="A0A6A6P5A7"/>
<comment type="subunit">
    <text evidence="2">Component of the EKC/KEOPS complex composed of at least BUD32, CGI121, GON7, KAE1 and PCC1; the whole complex dimerizes.</text>
</comment>
<dbReference type="Proteomes" id="UP000799766">
    <property type="component" value="Unassembled WGS sequence"/>
</dbReference>
<proteinExistence type="predicted"/>
<evidence type="ECO:0000256" key="8">
    <source>
        <dbReference type="ARBA" id="ARBA00047899"/>
    </source>
</evidence>
<dbReference type="OrthoDB" id="4062651at2759"/>
<evidence type="ECO:0000313" key="11">
    <source>
        <dbReference type="EMBL" id="KAF2458987.1"/>
    </source>
</evidence>
<dbReference type="GO" id="GO:0004674">
    <property type="term" value="F:protein serine/threonine kinase activity"/>
    <property type="evidence" value="ECO:0007669"/>
    <property type="project" value="UniProtKB-EC"/>
</dbReference>
<evidence type="ECO:0000256" key="4">
    <source>
        <dbReference type="ARBA" id="ARBA00013948"/>
    </source>
</evidence>
<name>A0A6A6P5A7_9PEZI</name>
<evidence type="ECO:0000256" key="5">
    <source>
        <dbReference type="ARBA" id="ARBA00019973"/>
    </source>
</evidence>
<evidence type="ECO:0000256" key="6">
    <source>
        <dbReference type="ARBA" id="ARBA00030980"/>
    </source>
</evidence>
<evidence type="ECO:0000256" key="7">
    <source>
        <dbReference type="ARBA" id="ARBA00033194"/>
    </source>
</evidence>
<keyword evidence="12" id="KW-1185">Reference proteome</keyword>
<evidence type="ECO:0000259" key="10">
    <source>
        <dbReference type="PROSITE" id="PS50011"/>
    </source>
</evidence>
<dbReference type="PROSITE" id="PS50011">
    <property type="entry name" value="PROTEIN_KINASE_DOM"/>
    <property type="match status" value="1"/>
</dbReference>
<comment type="function">
    <text evidence="1">Component of the EKC/KEOPS complex that is required for the formation of a threonylcarbamoyl group on adenosine at position 37 (t(6)A37) in tRNAs that read codons beginning with adenine. The complex is probably involved in the transfer of the threonylcarbamoyl moiety of threonylcarbamoyl-AMP (TC-AMP) to the N6 group of A37. BUD32 has ATPase activity in the context of the EKC/KEOPS complex and likely plays a supporting role to the catalytic subunit KAE1. The EKC/KEOPS complex also promotes both telomere uncapping and telomere elongation. The complex is required for efficient recruitment of transcriptional coactivators.</text>
</comment>
<feature type="domain" description="Protein kinase" evidence="10">
    <location>
        <begin position="34"/>
        <end position="238"/>
    </location>
</feature>
<comment type="catalytic activity">
    <reaction evidence="8">
        <text>L-threonyl-[protein] + ATP = O-phospho-L-threonyl-[protein] + ADP + H(+)</text>
        <dbReference type="Rhea" id="RHEA:46608"/>
        <dbReference type="Rhea" id="RHEA-COMP:11060"/>
        <dbReference type="Rhea" id="RHEA-COMP:11605"/>
        <dbReference type="ChEBI" id="CHEBI:15378"/>
        <dbReference type="ChEBI" id="CHEBI:30013"/>
        <dbReference type="ChEBI" id="CHEBI:30616"/>
        <dbReference type="ChEBI" id="CHEBI:61977"/>
        <dbReference type="ChEBI" id="CHEBI:456216"/>
        <dbReference type="EC" id="2.7.11.1"/>
    </reaction>
</comment>
<comment type="catalytic activity">
    <reaction evidence="9">
        <text>L-seryl-[protein] + ATP = O-phospho-L-seryl-[protein] + ADP + H(+)</text>
        <dbReference type="Rhea" id="RHEA:17989"/>
        <dbReference type="Rhea" id="RHEA-COMP:9863"/>
        <dbReference type="Rhea" id="RHEA-COMP:11604"/>
        <dbReference type="ChEBI" id="CHEBI:15378"/>
        <dbReference type="ChEBI" id="CHEBI:29999"/>
        <dbReference type="ChEBI" id="CHEBI:30616"/>
        <dbReference type="ChEBI" id="CHEBI:83421"/>
        <dbReference type="ChEBI" id="CHEBI:456216"/>
        <dbReference type="EC" id="2.7.11.1"/>
    </reaction>
</comment>
<dbReference type="SUPFAM" id="SSF56112">
    <property type="entry name" value="Protein kinase-like (PK-like)"/>
    <property type="match status" value="1"/>
</dbReference>
<sequence>MSAFDLATRCSLTLDRVVCIGIALALIEILEKGAAFVEKGGDLEFSHTKLILKDGHQYFYAKTPRRCRSLPKIDIYTLELQPIPISHIWPLFTEQLTLAPEPLPANSFVKQHSLLDYGDTPASTSLSTLLLNEAQIFEVLRKHPHTNIVEYHGCLVKDERIVGLGFVHYGCTLAELLCLNGIENGIQHIHSLGLIHCDITPDNILMDGANARIGDFDSCHWEGTELGIKAGTGIRRQL</sequence>
<dbReference type="PROSITE" id="PS00109">
    <property type="entry name" value="PROTEIN_KINASE_TYR"/>
    <property type="match status" value="1"/>
</dbReference>
<gene>
    <name evidence="11" type="ORF">BDY21DRAFT_384881</name>
</gene>
<organism evidence="11 12">
    <name type="scientific">Lineolata rhizophorae</name>
    <dbReference type="NCBI Taxonomy" id="578093"/>
    <lineage>
        <taxon>Eukaryota</taxon>
        <taxon>Fungi</taxon>
        <taxon>Dikarya</taxon>
        <taxon>Ascomycota</taxon>
        <taxon>Pezizomycotina</taxon>
        <taxon>Dothideomycetes</taxon>
        <taxon>Dothideomycetes incertae sedis</taxon>
        <taxon>Lineolatales</taxon>
        <taxon>Lineolataceae</taxon>
        <taxon>Lineolata</taxon>
    </lineage>
</organism>
<dbReference type="GO" id="GO:0005524">
    <property type="term" value="F:ATP binding"/>
    <property type="evidence" value="ECO:0007669"/>
    <property type="project" value="InterPro"/>
</dbReference>
<dbReference type="Gene3D" id="1.10.510.10">
    <property type="entry name" value="Transferase(Phosphotransferase) domain 1"/>
    <property type="match status" value="1"/>
</dbReference>
<evidence type="ECO:0000313" key="12">
    <source>
        <dbReference type="Proteomes" id="UP000799766"/>
    </source>
</evidence>
<reference evidence="11" key="1">
    <citation type="journal article" date="2020" name="Stud. Mycol.">
        <title>101 Dothideomycetes genomes: a test case for predicting lifestyles and emergence of pathogens.</title>
        <authorList>
            <person name="Haridas S."/>
            <person name="Albert R."/>
            <person name="Binder M."/>
            <person name="Bloem J."/>
            <person name="Labutti K."/>
            <person name="Salamov A."/>
            <person name="Andreopoulos B."/>
            <person name="Baker S."/>
            <person name="Barry K."/>
            <person name="Bills G."/>
            <person name="Bluhm B."/>
            <person name="Cannon C."/>
            <person name="Castanera R."/>
            <person name="Culley D."/>
            <person name="Daum C."/>
            <person name="Ezra D."/>
            <person name="Gonzalez J."/>
            <person name="Henrissat B."/>
            <person name="Kuo A."/>
            <person name="Liang C."/>
            <person name="Lipzen A."/>
            <person name="Lutzoni F."/>
            <person name="Magnuson J."/>
            <person name="Mondo S."/>
            <person name="Nolan M."/>
            <person name="Ohm R."/>
            <person name="Pangilinan J."/>
            <person name="Park H.-J."/>
            <person name="Ramirez L."/>
            <person name="Alfaro M."/>
            <person name="Sun H."/>
            <person name="Tritt A."/>
            <person name="Yoshinaga Y."/>
            <person name="Zwiers L.-H."/>
            <person name="Turgeon B."/>
            <person name="Goodwin S."/>
            <person name="Spatafora J."/>
            <person name="Crous P."/>
            <person name="Grigoriev I."/>
        </authorList>
    </citation>
    <scope>NUCLEOTIDE SEQUENCE</scope>
    <source>
        <strain evidence="11">ATCC 16933</strain>
    </source>
</reference>
<evidence type="ECO:0000256" key="9">
    <source>
        <dbReference type="ARBA" id="ARBA00048679"/>
    </source>
</evidence>
<evidence type="ECO:0000256" key="1">
    <source>
        <dbReference type="ARBA" id="ARBA00003747"/>
    </source>
</evidence>
<protein>
    <recommendedName>
        <fullName evidence="5">EKC/KEOPS complex subunit BUD32</fullName>
        <ecNumber evidence="3">2.7.11.1</ecNumber>
    </recommendedName>
    <alternativeName>
        <fullName evidence="6 7">Atypical Serine/threonine protein kinase BUD32</fullName>
    </alternativeName>
    <alternativeName>
        <fullName evidence="4">EKC/KEOPS complex subunit bud32</fullName>
    </alternativeName>
</protein>
<dbReference type="InterPro" id="IPR011009">
    <property type="entry name" value="Kinase-like_dom_sf"/>
</dbReference>